<feature type="region of interest" description="Disordered" evidence="2">
    <location>
        <begin position="407"/>
        <end position="464"/>
    </location>
</feature>
<evidence type="ECO:0000313" key="4">
    <source>
        <dbReference type="EMBL" id="GAN07401.1"/>
    </source>
</evidence>
<feature type="coiled-coil region" evidence="1">
    <location>
        <begin position="368"/>
        <end position="398"/>
    </location>
</feature>
<feature type="compositionally biased region" description="Acidic residues" evidence="2">
    <location>
        <begin position="188"/>
        <end position="197"/>
    </location>
</feature>
<keyword evidence="5" id="KW-1185">Reference proteome</keyword>
<dbReference type="Gene3D" id="1.20.58.80">
    <property type="entry name" value="Phosphotransferase system, lactose/cellobiose-type IIA subunit"/>
    <property type="match status" value="1"/>
</dbReference>
<dbReference type="STRING" id="91626.A0A0C9MA80"/>
<dbReference type="AlphaFoldDB" id="A0A0C9MA80"/>
<feature type="region of interest" description="Disordered" evidence="2">
    <location>
        <begin position="176"/>
        <end position="197"/>
    </location>
</feature>
<dbReference type="Proteomes" id="UP000053815">
    <property type="component" value="Unassembled WGS sequence"/>
</dbReference>
<dbReference type="OrthoDB" id="3197614at2759"/>
<dbReference type="EMBL" id="DF836448">
    <property type="protein sequence ID" value="GAN07401.1"/>
    <property type="molecule type" value="Genomic_DNA"/>
</dbReference>
<feature type="region of interest" description="Disordered" evidence="2">
    <location>
        <begin position="258"/>
        <end position="290"/>
    </location>
</feature>
<gene>
    <name evidence="4" type="ORF">MAM1_0159c06898</name>
</gene>
<evidence type="ECO:0000256" key="1">
    <source>
        <dbReference type="SAM" id="Coils"/>
    </source>
</evidence>
<protein>
    <submittedName>
        <fullName evidence="4">Uncharacterized protein</fullName>
    </submittedName>
</protein>
<keyword evidence="3" id="KW-0732">Signal</keyword>
<name>A0A0C9MA80_9FUNG</name>
<feature type="region of interest" description="Disordered" evidence="2">
    <location>
        <begin position="214"/>
        <end position="233"/>
    </location>
</feature>
<feature type="compositionally biased region" description="Polar residues" evidence="2">
    <location>
        <begin position="266"/>
        <end position="281"/>
    </location>
</feature>
<reference evidence="4" key="1">
    <citation type="submission" date="2014-09" db="EMBL/GenBank/DDBJ databases">
        <title>Draft genome sequence of an oleaginous Mucoromycotina fungus Mucor ambiguus NBRC6742.</title>
        <authorList>
            <person name="Takeda I."/>
            <person name="Yamane N."/>
            <person name="Morita T."/>
            <person name="Tamano K."/>
            <person name="Machida M."/>
            <person name="Baker S."/>
            <person name="Koike H."/>
        </authorList>
    </citation>
    <scope>NUCLEOTIDE SEQUENCE</scope>
    <source>
        <strain evidence="4">NBRC 6742</strain>
    </source>
</reference>
<evidence type="ECO:0000256" key="2">
    <source>
        <dbReference type="SAM" id="MobiDB-lite"/>
    </source>
</evidence>
<keyword evidence="1" id="KW-0175">Coiled coil</keyword>
<feature type="compositionally biased region" description="Pro residues" evidence="2">
    <location>
        <begin position="220"/>
        <end position="229"/>
    </location>
</feature>
<organism evidence="4">
    <name type="scientific">Mucor ambiguus</name>
    <dbReference type="NCBI Taxonomy" id="91626"/>
    <lineage>
        <taxon>Eukaryota</taxon>
        <taxon>Fungi</taxon>
        <taxon>Fungi incertae sedis</taxon>
        <taxon>Mucoromycota</taxon>
        <taxon>Mucoromycotina</taxon>
        <taxon>Mucoromycetes</taxon>
        <taxon>Mucorales</taxon>
        <taxon>Mucorineae</taxon>
        <taxon>Mucoraceae</taxon>
        <taxon>Mucor</taxon>
    </lineage>
</organism>
<dbReference type="PANTHER" id="PTHR40130">
    <property type="entry name" value="EXPRESSED PROTEIN"/>
    <property type="match status" value="1"/>
</dbReference>
<proteinExistence type="predicted"/>
<feature type="signal peptide" evidence="3">
    <location>
        <begin position="1"/>
        <end position="20"/>
    </location>
</feature>
<feature type="compositionally biased region" description="Polar residues" evidence="2">
    <location>
        <begin position="415"/>
        <end position="464"/>
    </location>
</feature>
<sequence length="464" mass="51587">MGSPLRLSTHFLLSPACALCGHPTEDFYHFVVGCQDKSLFWQDVITLLSLQESLSSDVSIWLALTSICNGPDLVVVDEDVLVALGVLTGQVLTDIAGKYEDKQDWHNALEAHKKAAAHYEQAMSNEYNAMTRQTLVSMRLSHEEKIKAISAKLNQSPENVFDMKKLEQELFAIQRGGTVGEPPSAEPPMEDEENEEDADPFNRFWGVVEPMVNKLSQTSSPPPSSPRQPPAMSDTVFDEAETNRIQHEMSFIDESFFTCPKKPHQDQTTYTQSNQNSLKSTLDSDDNPEEENRALKAQIANIKNEIQSLQQRSVDSTILKSSIIQFKKDVHKQALRVLQTQESAMMTRSAMTTGSSPSRNVRHVGISTAEIMNRIRELEEANKVLRSQNRKQDALMNKYRERWEKLKEGAKKRQPSTSEAAGSIGTTATLTNKGSTLLSNLASANPPTTANLSSSATSPFSREA</sequence>
<feature type="chain" id="PRO_5002199353" evidence="3">
    <location>
        <begin position="21"/>
        <end position="464"/>
    </location>
</feature>
<evidence type="ECO:0000313" key="5">
    <source>
        <dbReference type="Proteomes" id="UP000053815"/>
    </source>
</evidence>
<evidence type="ECO:0000256" key="3">
    <source>
        <dbReference type="SAM" id="SignalP"/>
    </source>
</evidence>
<dbReference type="PANTHER" id="PTHR40130:SF1">
    <property type="entry name" value="SPINDLE POLE BODY-ASSOCIATED PROTEIN CUT12 DOMAIN-CONTAINING PROTEIN"/>
    <property type="match status" value="1"/>
</dbReference>
<accession>A0A0C9MA80</accession>